<sequence length="331" mass="35327">MRRQVRWRWVLGLLAVPPLLLAGAFAVAAWESQRADYGWRPDIERPAFVHGTGPTVAIDHAHHNASTANWWGRFWPFGELLRADGYRVRYNTASLTAAALADTQVLVIANASGGAKPQFLGINLPWGGGLDRSAPAFDASEIDAIRTWVANGGRLLLIADHAPFGAANAALAAAFGVRMHAGFSEVPGEVSDPLRFTRANGRLDVAHPILSGVQCVQTFTGQSLDGPRDAAILLRLPRGTVETIDDHGTFRETAAGPAQGLAFVYGKGRVVVLGEAAMLTAQVADREPFGMQLPGCDNVVFARNVLRWLSEQGPTATVSTGSNNGGQHGQR</sequence>
<reference evidence="2" key="1">
    <citation type="submission" date="2021-10" db="EMBL/GenBank/DDBJ databases">
        <authorList>
            <person name="Lyu M."/>
            <person name="Wang X."/>
            <person name="Meng X."/>
            <person name="Xu K."/>
        </authorList>
    </citation>
    <scope>NUCLEOTIDE SEQUENCE</scope>
    <source>
        <strain evidence="2">A6</strain>
    </source>
</reference>
<dbReference type="InterPro" id="IPR029062">
    <property type="entry name" value="Class_I_gatase-like"/>
</dbReference>
<proteinExistence type="predicted"/>
<evidence type="ECO:0008006" key="4">
    <source>
        <dbReference type="Google" id="ProtNLM"/>
    </source>
</evidence>
<dbReference type="EMBL" id="JAJGAK010000001">
    <property type="protein sequence ID" value="MCC8363223.1"/>
    <property type="molecule type" value="Genomic_DNA"/>
</dbReference>
<protein>
    <recommendedName>
        <fullName evidence="4">DUF4350 domain-containing protein</fullName>
    </recommendedName>
</protein>
<dbReference type="Gene3D" id="3.40.50.880">
    <property type="match status" value="1"/>
</dbReference>
<feature type="signal peptide" evidence="1">
    <location>
        <begin position="1"/>
        <end position="28"/>
    </location>
</feature>
<feature type="chain" id="PRO_5047017072" description="DUF4350 domain-containing protein" evidence="1">
    <location>
        <begin position="29"/>
        <end position="331"/>
    </location>
</feature>
<name>A0ABS8JIC7_9GAMM</name>
<evidence type="ECO:0000256" key="1">
    <source>
        <dbReference type="SAM" id="SignalP"/>
    </source>
</evidence>
<organism evidence="2 3">
    <name type="scientific">Noviluteimonas lactosilytica</name>
    <dbReference type="NCBI Taxonomy" id="2888523"/>
    <lineage>
        <taxon>Bacteria</taxon>
        <taxon>Pseudomonadati</taxon>
        <taxon>Pseudomonadota</taxon>
        <taxon>Gammaproteobacteria</taxon>
        <taxon>Lysobacterales</taxon>
        <taxon>Lysobacteraceae</taxon>
        <taxon>Noviluteimonas</taxon>
    </lineage>
</organism>
<evidence type="ECO:0000313" key="2">
    <source>
        <dbReference type="EMBL" id="MCC8363223.1"/>
    </source>
</evidence>
<keyword evidence="1" id="KW-0732">Signal</keyword>
<accession>A0ABS8JIC7</accession>
<gene>
    <name evidence="2" type="ORF">LK996_09060</name>
</gene>
<dbReference type="RefSeq" id="WP_230526767.1">
    <property type="nucleotide sequence ID" value="NZ_JAJGAK010000001.1"/>
</dbReference>
<keyword evidence="3" id="KW-1185">Reference proteome</keyword>
<dbReference type="SUPFAM" id="SSF52317">
    <property type="entry name" value="Class I glutamine amidotransferase-like"/>
    <property type="match status" value="1"/>
</dbReference>
<evidence type="ECO:0000313" key="3">
    <source>
        <dbReference type="Proteomes" id="UP001165293"/>
    </source>
</evidence>
<dbReference type="Proteomes" id="UP001165293">
    <property type="component" value="Unassembled WGS sequence"/>
</dbReference>
<comment type="caution">
    <text evidence="2">The sequence shown here is derived from an EMBL/GenBank/DDBJ whole genome shotgun (WGS) entry which is preliminary data.</text>
</comment>